<dbReference type="OrthoDB" id="5718398at2"/>
<dbReference type="Proteomes" id="UP000003374">
    <property type="component" value="Unassembled WGS sequence"/>
</dbReference>
<dbReference type="InterPro" id="IPR011990">
    <property type="entry name" value="TPR-like_helical_dom_sf"/>
</dbReference>
<dbReference type="Gene3D" id="1.25.40.10">
    <property type="entry name" value="Tetratricopeptide repeat domain"/>
    <property type="match status" value="1"/>
</dbReference>
<gene>
    <name evidence="2" type="ORF">NB231_08247</name>
</gene>
<protein>
    <submittedName>
        <fullName evidence="2">TPR repeat</fullName>
    </submittedName>
</protein>
<evidence type="ECO:0000313" key="2">
    <source>
        <dbReference type="EMBL" id="EAR21146.1"/>
    </source>
</evidence>
<accession>A4BT78</accession>
<organism evidence="2 3">
    <name type="scientific">Nitrococcus mobilis Nb-231</name>
    <dbReference type="NCBI Taxonomy" id="314278"/>
    <lineage>
        <taxon>Bacteria</taxon>
        <taxon>Pseudomonadati</taxon>
        <taxon>Pseudomonadota</taxon>
        <taxon>Gammaproteobacteria</taxon>
        <taxon>Chromatiales</taxon>
        <taxon>Ectothiorhodospiraceae</taxon>
        <taxon>Nitrococcus</taxon>
    </lineage>
</organism>
<comment type="caution">
    <text evidence="2">The sequence shown here is derived from an EMBL/GenBank/DDBJ whole genome shotgun (WGS) entry which is preliminary data.</text>
</comment>
<dbReference type="HOGENOM" id="CLU_097428_0_0_6"/>
<dbReference type="STRING" id="314278.NB231_08247"/>
<sequence length="214" mass="23956">MSHRATRTRSVWCWRATLALAAVLTVIQPEPGFSADNPVRTYHDHGVYDYYAPASYPPRLIKNVLGYHIKPAEEGLKAGNWTKAEGNIGFILNYFPNHPEGLKLALAYAAKSGHDRFALDRIKKALDINPKIAWTHLVYGVYLHRHNDLAAAEREYRKATELDTDLADAYYNLGLLLVDAGNIADAKKAAQKAYNLGYPLPGLRLKLQKAKKSE</sequence>
<evidence type="ECO:0000313" key="3">
    <source>
        <dbReference type="Proteomes" id="UP000003374"/>
    </source>
</evidence>
<name>A4BT78_9GAMM</name>
<dbReference type="eggNOG" id="COG0457">
    <property type="taxonomic scope" value="Bacteria"/>
</dbReference>
<evidence type="ECO:0000256" key="1">
    <source>
        <dbReference type="SAM" id="SignalP"/>
    </source>
</evidence>
<dbReference type="SUPFAM" id="SSF48452">
    <property type="entry name" value="TPR-like"/>
    <property type="match status" value="1"/>
</dbReference>
<dbReference type="EMBL" id="AAOF01000012">
    <property type="protein sequence ID" value="EAR21146.1"/>
    <property type="molecule type" value="Genomic_DNA"/>
</dbReference>
<proteinExistence type="predicted"/>
<keyword evidence="1" id="KW-0732">Signal</keyword>
<keyword evidence="3" id="KW-1185">Reference proteome</keyword>
<feature type="signal peptide" evidence="1">
    <location>
        <begin position="1"/>
        <end position="21"/>
    </location>
</feature>
<dbReference type="AlphaFoldDB" id="A4BT78"/>
<dbReference type="Pfam" id="PF13414">
    <property type="entry name" value="TPR_11"/>
    <property type="match status" value="1"/>
</dbReference>
<feature type="chain" id="PRO_5002666732" evidence="1">
    <location>
        <begin position="22"/>
        <end position="214"/>
    </location>
</feature>
<reference evidence="2 3" key="1">
    <citation type="submission" date="2006-02" db="EMBL/GenBank/DDBJ databases">
        <authorList>
            <person name="Waterbury J."/>
            <person name="Ferriera S."/>
            <person name="Johnson J."/>
            <person name="Kravitz S."/>
            <person name="Halpern A."/>
            <person name="Remington K."/>
            <person name="Beeson K."/>
            <person name="Tran B."/>
            <person name="Rogers Y.-H."/>
            <person name="Friedman R."/>
            <person name="Venter J.C."/>
        </authorList>
    </citation>
    <scope>NUCLEOTIDE SEQUENCE [LARGE SCALE GENOMIC DNA]</scope>
    <source>
        <strain evidence="2 3">Nb-231</strain>
    </source>
</reference>
<dbReference type="RefSeq" id="WP_005001381.1">
    <property type="nucleotide sequence ID" value="NZ_CH672427.1"/>
</dbReference>